<dbReference type="EMBL" id="LR134405">
    <property type="protein sequence ID" value="VEH68142.1"/>
    <property type="molecule type" value="Genomic_DNA"/>
</dbReference>
<accession>A0A448MSM6</accession>
<dbReference type="SUPFAM" id="SSF53756">
    <property type="entry name" value="UDP-Glycosyltransferase/glycogen phosphorylase"/>
    <property type="match status" value="1"/>
</dbReference>
<evidence type="ECO:0000256" key="1">
    <source>
        <dbReference type="ARBA" id="ARBA00001478"/>
    </source>
</evidence>
<keyword evidence="3 6" id="KW-0328">Glycosyltransferase</keyword>
<dbReference type="PANTHER" id="PTHR45825:SF11">
    <property type="entry name" value="ALPHA AMYLASE DOMAIN-CONTAINING PROTEIN"/>
    <property type="match status" value="1"/>
</dbReference>
<dbReference type="Gene3D" id="3.40.50.2000">
    <property type="entry name" value="Glycogen Phosphorylase B"/>
    <property type="match status" value="1"/>
</dbReference>
<evidence type="ECO:0000256" key="4">
    <source>
        <dbReference type="ARBA" id="ARBA00022679"/>
    </source>
</evidence>
<evidence type="ECO:0000259" key="5">
    <source>
        <dbReference type="Pfam" id="PF08323"/>
    </source>
</evidence>
<evidence type="ECO:0000313" key="6">
    <source>
        <dbReference type="EMBL" id="VEH68142.1"/>
    </source>
</evidence>
<dbReference type="GO" id="GO:0005978">
    <property type="term" value="P:glycogen biosynthetic process"/>
    <property type="evidence" value="ECO:0007669"/>
    <property type="project" value="TreeGrafter"/>
</dbReference>
<dbReference type="GO" id="GO:0009011">
    <property type="term" value="F:alpha-1,4-glucan glucosyltransferase (ADP-glucose donor) activity"/>
    <property type="evidence" value="ECO:0007669"/>
    <property type="project" value="UniProtKB-EC"/>
</dbReference>
<name>A0A448MSM6_9PAST</name>
<comment type="catalytic activity">
    <reaction evidence="1">
        <text>[(1-&gt;4)-alpha-D-glucosyl](n) + ADP-alpha-D-glucose = [(1-&gt;4)-alpha-D-glucosyl](n+1) + ADP + H(+)</text>
        <dbReference type="Rhea" id="RHEA:18189"/>
        <dbReference type="Rhea" id="RHEA-COMP:9584"/>
        <dbReference type="Rhea" id="RHEA-COMP:9587"/>
        <dbReference type="ChEBI" id="CHEBI:15378"/>
        <dbReference type="ChEBI" id="CHEBI:15444"/>
        <dbReference type="ChEBI" id="CHEBI:57498"/>
        <dbReference type="ChEBI" id="CHEBI:456216"/>
        <dbReference type="EC" id="2.4.1.21"/>
    </reaction>
</comment>
<dbReference type="AlphaFoldDB" id="A0A448MSM6"/>
<keyword evidence="4 6" id="KW-0808">Transferase</keyword>
<dbReference type="PANTHER" id="PTHR45825">
    <property type="entry name" value="GRANULE-BOUND STARCH SYNTHASE 1, CHLOROPLASTIC/AMYLOPLASTIC"/>
    <property type="match status" value="1"/>
</dbReference>
<sequence>MFNINGLELFGQISYLKSGLYYSDVVTAVSPTYAQEITTEEFACGLQGLLGGLRDQGRLVGILNGVDEKIWHPSSDGYLQYHYTQKSMEGKRK</sequence>
<protein>
    <recommendedName>
        <fullName evidence="2">starch synthase</fullName>
        <ecNumber evidence="2">2.4.1.21</ecNumber>
    </recommendedName>
</protein>
<dbReference type="InterPro" id="IPR013534">
    <property type="entry name" value="Starch_synth_cat_dom"/>
</dbReference>
<gene>
    <name evidence="6" type="primary">glgA_2</name>
    <name evidence="6" type="ORF">NCTC8284_03370</name>
</gene>
<evidence type="ECO:0000256" key="3">
    <source>
        <dbReference type="ARBA" id="ARBA00022676"/>
    </source>
</evidence>
<dbReference type="GO" id="GO:0005829">
    <property type="term" value="C:cytosol"/>
    <property type="evidence" value="ECO:0007669"/>
    <property type="project" value="TreeGrafter"/>
</dbReference>
<evidence type="ECO:0000256" key="2">
    <source>
        <dbReference type="ARBA" id="ARBA00012588"/>
    </source>
</evidence>
<organism evidence="6 7">
    <name type="scientific">Rodentibacter pneumotropicus</name>
    <dbReference type="NCBI Taxonomy" id="758"/>
    <lineage>
        <taxon>Bacteria</taxon>
        <taxon>Pseudomonadati</taxon>
        <taxon>Pseudomonadota</taxon>
        <taxon>Gammaproteobacteria</taxon>
        <taxon>Pasteurellales</taxon>
        <taxon>Pasteurellaceae</taxon>
        <taxon>Rodentibacter</taxon>
    </lineage>
</organism>
<dbReference type="Proteomes" id="UP000278733">
    <property type="component" value="Chromosome"/>
</dbReference>
<dbReference type="EC" id="2.4.1.21" evidence="2"/>
<feature type="domain" description="Starch synthase catalytic" evidence="5">
    <location>
        <begin position="2"/>
        <end position="50"/>
    </location>
</feature>
<proteinExistence type="predicted"/>
<reference evidence="6 7" key="1">
    <citation type="submission" date="2018-12" db="EMBL/GenBank/DDBJ databases">
        <authorList>
            <consortium name="Pathogen Informatics"/>
        </authorList>
    </citation>
    <scope>NUCLEOTIDE SEQUENCE [LARGE SCALE GENOMIC DNA]</scope>
    <source>
        <strain evidence="6 7">NCTC8284</strain>
    </source>
</reference>
<dbReference type="Pfam" id="PF08323">
    <property type="entry name" value="Glyco_transf_5"/>
    <property type="match status" value="1"/>
</dbReference>
<dbReference type="KEGG" id="rpne:NCTC8284_03370"/>
<evidence type="ECO:0000313" key="7">
    <source>
        <dbReference type="Proteomes" id="UP000278733"/>
    </source>
</evidence>